<dbReference type="PANTHER" id="PTHR43132">
    <property type="entry name" value="ARSENICAL RESISTANCE OPERON REPRESSOR ARSR-RELATED"/>
    <property type="match status" value="1"/>
</dbReference>
<dbReference type="AlphaFoldDB" id="T0Z8U1"/>
<dbReference type="InterPro" id="IPR036390">
    <property type="entry name" value="WH_DNA-bd_sf"/>
</dbReference>
<dbReference type="GO" id="GO:0003677">
    <property type="term" value="F:DNA binding"/>
    <property type="evidence" value="ECO:0007669"/>
    <property type="project" value="UniProtKB-KW"/>
</dbReference>
<feature type="non-terminal residue" evidence="5">
    <location>
        <position position="101"/>
    </location>
</feature>
<reference evidence="5" key="2">
    <citation type="journal article" date="2014" name="ISME J.">
        <title>Microbial stratification in low pH oxic and suboxic macroscopic growths along an acid mine drainage.</title>
        <authorList>
            <person name="Mendez-Garcia C."/>
            <person name="Mesa V."/>
            <person name="Sprenger R.R."/>
            <person name="Richter M."/>
            <person name="Diez M.S."/>
            <person name="Solano J."/>
            <person name="Bargiela R."/>
            <person name="Golyshina O.V."/>
            <person name="Manteca A."/>
            <person name="Ramos J.L."/>
            <person name="Gallego J.R."/>
            <person name="Llorente I."/>
            <person name="Martins Dos Santos V.A."/>
            <person name="Jensen O.N."/>
            <person name="Pelaez A.I."/>
            <person name="Sanchez J."/>
            <person name="Ferrer M."/>
        </authorList>
    </citation>
    <scope>NUCLEOTIDE SEQUENCE</scope>
</reference>
<proteinExistence type="predicted"/>
<dbReference type="SMART" id="SM00418">
    <property type="entry name" value="HTH_ARSR"/>
    <property type="match status" value="1"/>
</dbReference>
<dbReference type="Pfam" id="PF12840">
    <property type="entry name" value="HTH_20"/>
    <property type="match status" value="1"/>
</dbReference>
<dbReference type="GO" id="GO:0003700">
    <property type="term" value="F:DNA-binding transcription factor activity"/>
    <property type="evidence" value="ECO:0007669"/>
    <property type="project" value="InterPro"/>
</dbReference>
<dbReference type="EMBL" id="AUZZ01007681">
    <property type="protein sequence ID" value="EQD41443.1"/>
    <property type="molecule type" value="Genomic_DNA"/>
</dbReference>
<gene>
    <name evidence="5" type="ORF">B2A_10666</name>
</gene>
<evidence type="ECO:0000256" key="2">
    <source>
        <dbReference type="ARBA" id="ARBA00023125"/>
    </source>
</evidence>
<dbReference type="InterPro" id="IPR051011">
    <property type="entry name" value="Metal_resp_trans_reg"/>
</dbReference>
<keyword evidence="3" id="KW-0804">Transcription</keyword>
<protein>
    <submittedName>
        <fullName evidence="5">ArsR family transcriptional regulator</fullName>
    </submittedName>
</protein>
<name>T0Z8U1_9ZZZZ</name>
<dbReference type="NCBIfam" id="NF033788">
    <property type="entry name" value="HTH_metalloreg"/>
    <property type="match status" value="1"/>
</dbReference>
<evidence type="ECO:0000313" key="5">
    <source>
        <dbReference type="EMBL" id="EQD41443.1"/>
    </source>
</evidence>
<reference evidence="5" key="1">
    <citation type="submission" date="2013-08" db="EMBL/GenBank/DDBJ databases">
        <authorList>
            <person name="Mendez C."/>
            <person name="Richter M."/>
            <person name="Ferrer M."/>
            <person name="Sanchez J."/>
        </authorList>
    </citation>
    <scope>NUCLEOTIDE SEQUENCE</scope>
</reference>
<keyword evidence="2" id="KW-0238">DNA-binding</keyword>
<dbReference type="CDD" id="cd00090">
    <property type="entry name" value="HTH_ARSR"/>
    <property type="match status" value="1"/>
</dbReference>
<keyword evidence="1" id="KW-0805">Transcription regulation</keyword>
<evidence type="ECO:0000259" key="4">
    <source>
        <dbReference type="PROSITE" id="PS50987"/>
    </source>
</evidence>
<dbReference type="InterPro" id="IPR011991">
    <property type="entry name" value="ArsR-like_HTH"/>
</dbReference>
<accession>T0Z8U1</accession>
<evidence type="ECO:0000256" key="3">
    <source>
        <dbReference type="ARBA" id="ARBA00023163"/>
    </source>
</evidence>
<sequence length="101" mass="11644">LSNPSIRSDLRYRYDAPVRPIYAVTDIYPFGNIRAVSDVFQLLAEPSRRRLLDALRYGERSVNELAELSRMPQPSVSKQLRVLLDSGLVRLRKSGRQHLYS</sequence>
<dbReference type="SUPFAM" id="SSF46785">
    <property type="entry name" value="Winged helix' DNA-binding domain"/>
    <property type="match status" value="1"/>
</dbReference>
<dbReference type="InterPro" id="IPR036388">
    <property type="entry name" value="WH-like_DNA-bd_sf"/>
</dbReference>
<dbReference type="PRINTS" id="PR00778">
    <property type="entry name" value="HTHARSR"/>
</dbReference>
<feature type="domain" description="HTH arsR-type" evidence="4">
    <location>
        <begin position="28"/>
        <end position="101"/>
    </location>
</feature>
<dbReference type="PANTHER" id="PTHR43132:SF6">
    <property type="entry name" value="HTH-TYPE TRANSCRIPTIONAL REPRESSOR CZRA"/>
    <property type="match status" value="1"/>
</dbReference>
<evidence type="ECO:0000256" key="1">
    <source>
        <dbReference type="ARBA" id="ARBA00023015"/>
    </source>
</evidence>
<feature type="non-terminal residue" evidence="5">
    <location>
        <position position="1"/>
    </location>
</feature>
<organism evidence="5">
    <name type="scientific">mine drainage metagenome</name>
    <dbReference type="NCBI Taxonomy" id="410659"/>
    <lineage>
        <taxon>unclassified sequences</taxon>
        <taxon>metagenomes</taxon>
        <taxon>ecological metagenomes</taxon>
    </lineage>
</organism>
<comment type="caution">
    <text evidence="5">The sequence shown here is derived from an EMBL/GenBank/DDBJ whole genome shotgun (WGS) entry which is preliminary data.</text>
</comment>
<dbReference type="PROSITE" id="PS50987">
    <property type="entry name" value="HTH_ARSR_2"/>
    <property type="match status" value="1"/>
</dbReference>
<dbReference type="Gene3D" id="1.10.10.10">
    <property type="entry name" value="Winged helix-like DNA-binding domain superfamily/Winged helix DNA-binding domain"/>
    <property type="match status" value="1"/>
</dbReference>
<dbReference type="InterPro" id="IPR001845">
    <property type="entry name" value="HTH_ArsR_DNA-bd_dom"/>
</dbReference>